<dbReference type="AlphaFoldDB" id="A0A165DIF5"/>
<protein>
    <recommendedName>
        <fullName evidence="4">Secreted protein</fullName>
    </recommendedName>
</protein>
<evidence type="ECO:0008006" key="4">
    <source>
        <dbReference type="Google" id="ProtNLM"/>
    </source>
</evidence>
<reference evidence="2 3" key="1">
    <citation type="journal article" date="2016" name="Mol. Biol. Evol.">
        <title>Comparative Genomics of Early-Diverging Mushroom-Forming Fungi Provides Insights into the Origins of Lignocellulose Decay Capabilities.</title>
        <authorList>
            <person name="Nagy L.G."/>
            <person name="Riley R."/>
            <person name="Tritt A."/>
            <person name="Adam C."/>
            <person name="Daum C."/>
            <person name="Floudas D."/>
            <person name="Sun H."/>
            <person name="Yadav J.S."/>
            <person name="Pangilinan J."/>
            <person name="Larsson K.H."/>
            <person name="Matsuura K."/>
            <person name="Barry K."/>
            <person name="Labutti K."/>
            <person name="Kuo R."/>
            <person name="Ohm R.A."/>
            <person name="Bhattacharya S.S."/>
            <person name="Shirouzu T."/>
            <person name="Yoshinaga Y."/>
            <person name="Martin F.M."/>
            <person name="Grigoriev I.V."/>
            <person name="Hibbett D.S."/>
        </authorList>
    </citation>
    <scope>NUCLEOTIDE SEQUENCE [LARGE SCALE GENOMIC DNA]</scope>
    <source>
        <strain evidence="2 3">HHB12029</strain>
    </source>
</reference>
<evidence type="ECO:0000313" key="3">
    <source>
        <dbReference type="Proteomes" id="UP000077266"/>
    </source>
</evidence>
<feature type="chain" id="PRO_5007856578" description="Secreted protein" evidence="1">
    <location>
        <begin position="27"/>
        <end position="116"/>
    </location>
</feature>
<proteinExistence type="predicted"/>
<dbReference type="Proteomes" id="UP000077266">
    <property type="component" value="Unassembled WGS sequence"/>
</dbReference>
<keyword evidence="1" id="KW-0732">Signal</keyword>
<evidence type="ECO:0000313" key="2">
    <source>
        <dbReference type="EMBL" id="KZV84611.1"/>
    </source>
</evidence>
<dbReference type="EMBL" id="KV426217">
    <property type="protein sequence ID" value="KZV84611.1"/>
    <property type="molecule type" value="Genomic_DNA"/>
</dbReference>
<keyword evidence="3" id="KW-1185">Reference proteome</keyword>
<gene>
    <name evidence="2" type="ORF">EXIGLDRAFT_282714</name>
</gene>
<sequence length="116" mass="12597">MNRSPPPRLVLVFLCAPLPLPVPALCSSLQLVFVYACRSRVSLGSRARQRHGIRSRYSESARGLSNLDSNTVFVVARAASRTSNCHGDEFTMLEARPGELYTTTQSKSTPGAPCTS</sequence>
<evidence type="ECO:0000256" key="1">
    <source>
        <dbReference type="SAM" id="SignalP"/>
    </source>
</evidence>
<organism evidence="2 3">
    <name type="scientific">Exidia glandulosa HHB12029</name>
    <dbReference type="NCBI Taxonomy" id="1314781"/>
    <lineage>
        <taxon>Eukaryota</taxon>
        <taxon>Fungi</taxon>
        <taxon>Dikarya</taxon>
        <taxon>Basidiomycota</taxon>
        <taxon>Agaricomycotina</taxon>
        <taxon>Agaricomycetes</taxon>
        <taxon>Auriculariales</taxon>
        <taxon>Exidiaceae</taxon>
        <taxon>Exidia</taxon>
    </lineage>
</organism>
<accession>A0A165DIF5</accession>
<dbReference type="InParanoid" id="A0A165DIF5"/>
<name>A0A165DIF5_EXIGL</name>
<feature type="signal peptide" evidence="1">
    <location>
        <begin position="1"/>
        <end position="26"/>
    </location>
</feature>